<evidence type="ECO:0000313" key="2">
    <source>
        <dbReference type="Proteomes" id="UP000016666"/>
    </source>
</evidence>
<reference evidence="1 2" key="1">
    <citation type="submission" date="2017-10" db="EMBL/GenBank/DDBJ databases">
        <title>A new Pekin duck reference genome.</title>
        <authorList>
            <person name="Hou Z.-C."/>
            <person name="Zhou Z.-K."/>
            <person name="Zhu F."/>
            <person name="Hou S.-S."/>
        </authorList>
    </citation>
    <scope>NUCLEOTIDE SEQUENCE [LARGE SCALE GENOMIC DNA]</scope>
</reference>
<organism evidence="1 2">
    <name type="scientific">Anas platyrhynchos platyrhynchos</name>
    <name type="common">Northern mallard</name>
    <dbReference type="NCBI Taxonomy" id="8840"/>
    <lineage>
        <taxon>Eukaryota</taxon>
        <taxon>Metazoa</taxon>
        <taxon>Chordata</taxon>
        <taxon>Craniata</taxon>
        <taxon>Vertebrata</taxon>
        <taxon>Euteleostomi</taxon>
        <taxon>Archelosauria</taxon>
        <taxon>Archosauria</taxon>
        <taxon>Dinosauria</taxon>
        <taxon>Saurischia</taxon>
        <taxon>Theropoda</taxon>
        <taxon>Coelurosauria</taxon>
        <taxon>Aves</taxon>
        <taxon>Neognathae</taxon>
        <taxon>Galloanserae</taxon>
        <taxon>Anseriformes</taxon>
        <taxon>Anatidae</taxon>
        <taxon>Anatinae</taxon>
        <taxon>Anas</taxon>
    </lineage>
</organism>
<accession>A0A493TI28</accession>
<evidence type="ECO:0000313" key="1">
    <source>
        <dbReference type="Ensembl" id="ENSAPLP00000025335.1"/>
    </source>
</evidence>
<reference evidence="1" key="3">
    <citation type="submission" date="2025-09" db="UniProtKB">
        <authorList>
            <consortium name="Ensembl"/>
        </authorList>
    </citation>
    <scope>IDENTIFICATION</scope>
</reference>
<reference evidence="1" key="2">
    <citation type="submission" date="2025-08" db="UniProtKB">
        <authorList>
            <consortium name="Ensembl"/>
        </authorList>
    </citation>
    <scope>IDENTIFICATION</scope>
</reference>
<proteinExistence type="predicted"/>
<protein>
    <submittedName>
        <fullName evidence="1">Uncharacterized protein</fullName>
    </submittedName>
</protein>
<sequence>FEAAMSIFQRRLLSELSMCATIVNWICESHPDLGDIISSAGVCCSAMLLLNGELGCWEKHSCHTAGPRVPLPGSEGYHSFPSYGAERTFSDKASVNLPCRN</sequence>
<dbReference type="Proteomes" id="UP000016666">
    <property type="component" value="Chromosome 2"/>
</dbReference>
<keyword evidence="2" id="KW-1185">Reference proteome</keyword>
<dbReference type="AlphaFoldDB" id="A0A493TI28"/>
<dbReference type="Ensembl" id="ENSAPLT00000021734.1">
    <property type="protein sequence ID" value="ENSAPLP00000025335.1"/>
    <property type="gene ID" value="ENSAPLG00000021354.1"/>
</dbReference>
<name>A0A493TI28_ANAPP</name>